<name>A0A1D7VMQ8_9ACTN</name>
<dbReference type="InterPro" id="IPR011009">
    <property type="entry name" value="Kinase-like_dom_sf"/>
</dbReference>
<dbReference type="Gene3D" id="3.30.200.20">
    <property type="entry name" value="Phosphorylase Kinase, domain 1"/>
    <property type="match status" value="1"/>
</dbReference>
<organism evidence="2 3">
    <name type="scientific">Streptomyces lydicus</name>
    <dbReference type="NCBI Taxonomy" id="47763"/>
    <lineage>
        <taxon>Bacteria</taxon>
        <taxon>Bacillati</taxon>
        <taxon>Actinomycetota</taxon>
        <taxon>Actinomycetes</taxon>
        <taxon>Kitasatosporales</taxon>
        <taxon>Streptomycetaceae</taxon>
        <taxon>Streptomyces</taxon>
    </lineage>
</organism>
<proteinExistence type="predicted"/>
<dbReference type="KEGG" id="slc:SL103_18850"/>
<evidence type="ECO:0000313" key="3">
    <source>
        <dbReference type="Proteomes" id="UP000094094"/>
    </source>
</evidence>
<dbReference type="PROSITE" id="PS50011">
    <property type="entry name" value="PROTEIN_KINASE_DOM"/>
    <property type="match status" value="1"/>
</dbReference>
<dbReference type="AlphaFoldDB" id="A0A1D7VMQ8"/>
<gene>
    <name evidence="2" type="ORF">SL103_18850</name>
</gene>
<evidence type="ECO:0000313" key="2">
    <source>
        <dbReference type="EMBL" id="AOP48012.1"/>
    </source>
</evidence>
<keyword evidence="3" id="KW-1185">Reference proteome</keyword>
<reference evidence="2 3" key="1">
    <citation type="submission" date="2016-09" db="EMBL/GenBank/DDBJ databases">
        <title>Complete genome sequencing of Streptomyces lydicus 103 and metabolic pathways analysis of antibiotic biosynthesis.</title>
        <authorList>
            <person name="Jia N."/>
            <person name="Ding M.-Z."/>
            <person name="Gao F."/>
            <person name="Yuan Y.-J."/>
        </authorList>
    </citation>
    <scope>NUCLEOTIDE SEQUENCE [LARGE SCALE GENOMIC DNA]</scope>
    <source>
        <strain evidence="2 3">103</strain>
    </source>
</reference>
<accession>A0A1D7VMQ8</accession>
<evidence type="ECO:0000259" key="1">
    <source>
        <dbReference type="PROSITE" id="PS50011"/>
    </source>
</evidence>
<dbReference type="InterPro" id="IPR000719">
    <property type="entry name" value="Prot_kinase_dom"/>
</dbReference>
<protein>
    <recommendedName>
        <fullName evidence="1">Protein kinase domain-containing protein</fullName>
    </recommendedName>
</protein>
<dbReference type="GO" id="GO:0004672">
    <property type="term" value="F:protein kinase activity"/>
    <property type="evidence" value="ECO:0007669"/>
    <property type="project" value="InterPro"/>
</dbReference>
<dbReference type="SUPFAM" id="SSF56112">
    <property type="entry name" value="Protein kinase-like (PK-like)"/>
    <property type="match status" value="1"/>
</dbReference>
<feature type="domain" description="Protein kinase" evidence="1">
    <location>
        <begin position="1"/>
        <end position="70"/>
    </location>
</feature>
<dbReference type="Proteomes" id="UP000094094">
    <property type="component" value="Chromosome"/>
</dbReference>
<dbReference type="EMBL" id="CP017157">
    <property type="protein sequence ID" value="AOP48012.1"/>
    <property type="molecule type" value="Genomic_DNA"/>
</dbReference>
<dbReference type="GO" id="GO:0005524">
    <property type="term" value="F:ATP binding"/>
    <property type="evidence" value="ECO:0007669"/>
    <property type="project" value="InterPro"/>
</dbReference>
<sequence>MGEVWQARDLSLNVDVAIKSIRMKTQDTTEPRRSVLAYARKEAQHAAALRDHPNIVAVHDVVEHEGLRGR</sequence>